<dbReference type="CDD" id="cd06782">
    <property type="entry name" value="cpPDZ_CPP-like"/>
    <property type="match status" value="1"/>
</dbReference>
<dbReference type="Pfam" id="PF03572">
    <property type="entry name" value="Peptidase_S41"/>
    <property type="match status" value="1"/>
</dbReference>
<organism evidence="7 8">
    <name type="scientific">Thiorhodococcus drewsii AZ1</name>
    <dbReference type="NCBI Taxonomy" id="765913"/>
    <lineage>
        <taxon>Bacteria</taxon>
        <taxon>Pseudomonadati</taxon>
        <taxon>Pseudomonadota</taxon>
        <taxon>Gammaproteobacteria</taxon>
        <taxon>Chromatiales</taxon>
        <taxon>Chromatiaceae</taxon>
        <taxon>Thiorhodococcus</taxon>
    </lineage>
</organism>
<dbReference type="Pfam" id="PF22694">
    <property type="entry name" value="CtpB_N-like"/>
    <property type="match status" value="1"/>
</dbReference>
<dbReference type="InterPro" id="IPR036034">
    <property type="entry name" value="PDZ_sf"/>
</dbReference>
<dbReference type="Gene3D" id="3.90.226.10">
    <property type="entry name" value="2-enoyl-CoA Hydratase, Chain A, domain 1"/>
    <property type="match status" value="1"/>
</dbReference>
<proteinExistence type="inferred from homology"/>
<accession>G2E1K9</accession>
<dbReference type="Proteomes" id="UP000004200">
    <property type="component" value="Unassembled WGS sequence"/>
</dbReference>
<dbReference type="InterPro" id="IPR005151">
    <property type="entry name" value="Tail-specific_protease"/>
</dbReference>
<keyword evidence="4 5" id="KW-0720">Serine protease</keyword>
<dbReference type="CDD" id="cd07560">
    <property type="entry name" value="Peptidase_S41_CPP"/>
    <property type="match status" value="1"/>
</dbReference>
<evidence type="ECO:0000259" key="6">
    <source>
        <dbReference type="PROSITE" id="PS50106"/>
    </source>
</evidence>
<dbReference type="Gene3D" id="2.30.42.10">
    <property type="match status" value="1"/>
</dbReference>
<dbReference type="SMART" id="SM00245">
    <property type="entry name" value="TSPc"/>
    <property type="match status" value="1"/>
</dbReference>
<dbReference type="EMBL" id="AFWT01000013">
    <property type="protein sequence ID" value="EGV31306.1"/>
    <property type="molecule type" value="Genomic_DNA"/>
</dbReference>
<sequence>MRSFATISMCRSRSVHPGWYRDCELASYPQPMHRLQNIMMRRHFAQRLCFAAFLLVGLPLSHAEESTPAKSQSDADLPLEALRSFADVFGRIKDDYVEPVDDKTLIESAIRGMLSGLDPHSSYLDADAYRDLQVGTTGEFGGLGIEVGLENGFVKVIAPIDDTPAQRAGLQAGDMIIRIDDKPIKGLGLDEAVKLMRGKPGTKIQLTIMRGTNQSPFDVSIERAIIQVESVKSRMLEPGYGYVRLTNFQAHTSDDMQKALTALVKSNEGPLKGLILDLRNNPGGVLSGAVGVSDAFLTEGLIVYTQGRVKNSKMQFDAGPDDVLDGAPLVVLVNGGSASASEIVAGALQDQKRAIIMGTRTFGKGSVQTIVPIDDSTALKLTTARYYTPSGRSIQAQGIEPDIVLQPGEFKPIENATLKPVKEADLMRHLEEEKPDEAKSGEEQPKPLAIDDFQLSEALNVLKGLTILGHSKTD</sequence>
<dbReference type="SMART" id="SM00228">
    <property type="entry name" value="PDZ"/>
    <property type="match status" value="1"/>
</dbReference>
<reference evidence="7 8" key="1">
    <citation type="submission" date="2011-06" db="EMBL/GenBank/DDBJ databases">
        <title>The draft genome of Thiorhodococcus drewsii AZ1.</title>
        <authorList>
            <consortium name="US DOE Joint Genome Institute (JGI-PGF)"/>
            <person name="Lucas S."/>
            <person name="Han J."/>
            <person name="Lapidus A."/>
            <person name="Cheng J.-F."/>
            <person name="Goodwin L."/>
            <person name="Pitluck S."/>
            <person name="Peters L."/>
            <person name="Land M.L."/>
            <person name="Hauser L."/>
            <person name="Vogl K."/>
            <person name="Liu Z."/>
            <person name="Imhoff J."/>
            <person name="Thiel V."/>
            <person name="Frigaard N.-U."/>
            <person name="Bryant D.A."/>
            <person name="Woyke T.J."/>
        </authorList>
    </citation>
    <scope>NUCLEOTIDE SEQUENCE [LARGE SCALE GENOMIC DNA]</scope>
    <source>
        <strain evidence="7 8">AZ1</strain>
    </source>
</reference>
<dbReference type="NCBIfam" id="TIGR00225">
    <property type="entry name" value="prc"/>
    <property type="match status" value="1"/>
</dbReference>
<name>G2E1K9_9GAMM</name>
<evidence type="ECO:0000313" key="8">
    <source>
        <dbReference type="Proteomes" id="UP000004200"/>
    </source>
</evidence>
<evidence type="ECO:0000313" key="7">
    <source>
        <dbReference type="EMBL" id="EGV31306.1"/>
    </source>
</evidence>
<evidence type="ECO:0000256" key="5">
    <source>
        <dbReference type="RuleBase" id="RU004404"/>
    </source>
</evidence>
<dbReference type="GO" id="GO:0030288">
    <property type="term" value="C:outer membrane-bounded periplasmic space"/>
    <property type="evidence" value="ECO:0007669"/>
    <property type="project" value="TreeGrafter"/>
</dbReference>
<dbReference type="FunFam" id="3.90.226.10:FF:000029">
    <property type="entry name" value="Peptidase, S41 family"/>
    <property type="match status" value="1"/>
</dbReference>
<dbReference type="SUPFAM" id="SSF50156">
    <property type="entry name" value="PDZ domain-like"/>
    <property type="match status" value="1"/>
</dbReference>
<dbReference type="InterPro" id="IPR004447">
    <property type="entry name" value="Peptidase_S41A"/>
</dbReference>
<evidence type="ECO:0000256" key="3">
    <source>
        <dbReference type="ARBA" id="ARBA00022801"/>
    </source>
</evidence>
<comment type="caution">
    <text evidence="7">The sequence shown here is derived from an EMBL/GenBank/DDBJ whole genome shotgun (WGS) entry which is preliminary data.</text>
</comment>
<dbReference type="SUPFAM" id="SSF52096">
    <property type="entry name" value="ClpP/crotonase"/>
    <property type="match status" value="1"/>
</dbReference>
<evidence type="ECO:0000256" key="4">
    <source>
        <dbReference type="ARBA" id="ARBA00022825"/>
    </source>
</evidence>
<gene>
    <name evidence="7" type="ORF">ThidrDRAFT_2172</name>
</gene>
<protein>
    <submittedName>
        <fullName evidence="7">Carboxyl-terminal protease</fullName>
    </submittedName>
</protein>
<dbReference type="GO" id="GO:0008236">
    <property type="term" value="F:serine-type peptidase activity"/>
    <property type="evidence" value="ECO:0007669"/>
    <property type="project" value="UniProtKB-KW"/>
</dbReference>
<dbReference type="GO" id="GO:0006508">
    <property type="term" value="P:proteolysis"/>
    <property type="evidence" value="ECO:0007669"/>
    <property type="project" value="UniProtKB-KW"/>
</dbReference>
<dbReference type="FunFam" id="2.30.42.10:FF:000063">
    <property type="entry name" value="Peptidase, S41 family"/>
    <property type="match status" value="1"/>
</dbReference>
<dbReference type="GO" id="GO:0004175">
    <property type="term" value="F:endopeptidase activity"/>
    <property type="evidence" value="ECO:0007669"/>
    <property type="project" value="TreeGrafter"/>
</dbReference>
<dbReference type="AlphaFoldDB" id="G2E1K9"/>
<dbReference type="PATRIC" id="fig|765913.3.peg.2212"/>
<dbReference type="InterPro" id="IPR055210">
    <property type="entry name" value="CtpA/B_N"/>
</dbReference>
<dbReference type="GO" id="GO:0007165">
    <property type="term" value="P:signal transduction"/>
    <property type="evidence" value="ECO:0007669"/>
    <property type="project" value="TreeGrafter"/>
</dbReference>
<dbReference type="MEROPS" id="S41.004"/>
<dbReference type="Gene3D" id="3.30.750.44">
    <property type="match status" value="1"/>
</dbReference>
<dbReference type="Pfam" id="PF13180">
    <property type="entry name" value="PDZ_2"/>
    <property type="match status" value="1"/>
</dbReference>
<dbReference type="STRING" id="765913.ThidrDRAFT_2172"/>
<dbReference type="PANTHER" id="PTHR32060:SF30">
    <property type="entry name" value="CARBOXY-TERMINAL PROCESSING PROTEASE CTPA"/>
    <property type="match status" value="1"/>
</dbReference>
<feature type="domain" description="PDZ" evidence="6">
    <location>
        <begin position="129"/>
        <end position="197"/>
    </location>
</feature>
<dbReference type="PROSITE" id="PS50106">
    <property type="entry name" value="PDZ"/>
    <property type="match status" value="1"/>
</dbReference>
<keyword evidence="3 5" id="KW-0378">Hydrolase</keyword>
<dbReference type="InterPro" id="IPR001478">
    <property type="entry name" value="PDZ"/>
</dbReference>
<evidence type="ECO:0000256" key="1">
    <source>
        <dbReference type="ARBA" id="ARBA00009179"/>
    </source>
</evidence>
<keyword evidence="2 5" id="KW-0645">Protease</keyword>
<comment type="similarity">
    <text evidence="1 5">Belongs to the peptidase S41A family.</text>
</comment>
<keyword evidence="8" id="KW-1185">Reference proteome</keyword>
<dbReference type="PANTHER" id="PTHR32060">
    <property type="entry name" value="TAIL-SPECIFIC PROTEASE"/>
    <property type="match status" value="1"/>
</dbReference>
<dbReference type="eggNOG" id="COG0793">
    <property type="taxonomic scope" value="Bacteria"/>
</dbReference>
<evidence type="ECO:0000256" key="2">
    <source>
        <dbReference type="ARBA" id="ARBA00022670"/>
    </source>
</evidence>
<dbReference type="InterPro" id="IPR029045">
    <property type="entry name" value="ClpP/crotonase-like_dom_sf"/>
</dbReference>